<dbReference type="PANTHER" id="PTHR34817:SF2">
    <property type="entry name" value="NUCLEOTIDYLTRANSFERASE"/>
    <property type="match status" value="1"/>
</dbReference>
<gene>
    <name evidence="1" type="ORF">LCGC14_2093630</name>
</gene>
<comment type="caution">
    <text evidence="1">The sequence shown here is derived from an EMBL/GenBank/DDBJ whole genome shotgun (WGS) entry which is preliminary data.</text>
</comment>
<accession>A0A0F9H8U1</accession>
<dbReference type="InterPro" id="IPR018775">
    <property type="entry name" value="RlaP"/>
</dbReference>
<sequence>MTNKMILKTVAGSRAYGLETSTSDFDYHGVFVTPTVDILALGANPKGRSWDESKEVDIQTWEVGHFLHLATKCNPTILETFVAPLVGLISGGYGYRLRNLLPAVLSKRYVRAAYLGYAHNQRAKLFNKPDDPTEAQPSERTWKFATQYLRVLIQGERLLRTSELVLDMSKYDELRLGHVIPVREYLLDVKTGNHSMGDIIDEATWLERRLESAYDNTQLPNVADLERVNEFLIQVRKDFWT</sequence>
<dbReference type="EMBL" id="LAZR01025552">
    <property type="protein sequence ID" value="KKL71567.1"/>
    <property type="molecule type" value="Genomic_DNA"/>
</dbReference>
<protein>
    <recommendedName>
        <fullName evidence="2">Nucleotidyltransferase</fullName>
    </recommendedName>
</protein>
<proteinExistence type="predicted"/>
<reference evidence="1" key="1">
    <citation type="journal article" date="2015" name="Nature">
        <title>Complex archaea that bridge the gap between prokaryotes and eukaryotes.</title>
        <authorList>
            <person name="Spang A."/>
            <person name="Saw J.H."/>
            <person name="Jorgensen S.L."/>
            <person name="Zaremba-Niedzwiedzka K."/>
            <person name="Martijn J."/>
            <person name="Lind A.E."/>
            <person name="van Eijk R."/>
            <person name="Schleper C."/>
            <person name="Guy L."/>
            <person name="Ettema T.J."/>
        </authorList>
    </citation>
    <scope>NUCLEOTIDE SEQUENCE</scope>
</reference>
<dbReference type="Pfam" id="PF10127">
    <property type="entry name" value="RlaP"/>
    <property type="match status" value="1"/>
</dbReference>
<dbReference type="AlphaFoldDB" id="A0A0F9H8U1"/>
<dbReference type="PANTHER" id="PTHR34817">
    <property type="entry name" value="NUCLEOTIDYLTRANSFERASE"/>
    <property type="match status" value="1"/>
</dbReference>
<evidence type="ECO:0000313" key="1">
    <source>
        <dbReference type="EMBL" id="KKL71567.1"/>
    </source>
</evidence>
<organism evidence="1">
    <name type="scientific">marine sediment metagenome</name>
    <dbReference type="NCBI Taxonomy" id="412755"/>
    <lineage>
        <taxon>unclassified sequences</taxon>
        <taxon>metagenomes</taxon>
        <taxon>ecological metagenomes</taxon>
    </lineage>
</organism>
<name>A0A0F9H8U1_9ZZZZ</name>
<evidence type="ECO:0008006" key="2">
    <source>
        <dbReference type="Google" id="ProtNLM"/>
    </source>
</evidence>